<dbReference type="KEGG" id="siy:YG5714_1598"/>
<comment type="similarity">
    <text evidence="8">Belongs to the QueC family.</text>
</comment>
<evidence type="ECO:0000256" key="2">
    <source>
        <dbReference type="ARBA" id="ARBA00022598"/>
    </source>
</evidence>
<reference evidence="11 12" key="1">
    <citation type="journal article" date="2009" name="Proc. Natl. Acad. Sci. U.S.A.">
        <title>Biogeography of the Sulfolobus islandicus pan-genome.</title>
        <authorList>
            <person name="Reno M.L."/>
            <person name="Held N.L."/>
            <person name="Fields C.J."/>
            <person name="Burke P.V."/>
            <person name="Whitaker R.J."/>
        </authorList>
    </citation>
    <scope>NUCLEOTIDE SEQUENCE [LARGE SCALE GENOMIC DNA]</scope>
    <source>
        <strain evidence="12">Y.G.57.14 / Yellowstone #1</strain>
    </source>
</reference>
<dbReference type="GO" id="GO:0046872">
    <property type="term" value="F:metal ion binding"/>
    <property type="evidence" value="ECO:0007669"/>
    <property type="project" value="UniProtKB-KW"/>
</dbReference>
<proteinExistence type="inferred from homology"/>
<dbReference type="EC" id="6.3.4.20" evidence="9"/>
<keyword evidence="3" id="KW-0479">Metal-binding</keyword>
<accession>C3NEW9</accession>
<gene>
    <name evidence="11" type="ordered locus">YG5714_1598</name>
</gene>
<dbReference type="EMBL" id="CP001403">
    <property type="protein sequence ID" value="ACP45858.1"/>
    <property type="molecule type" value="Genomic_DNA"/>
</dbReference>
<evidence type="ECO:0000256" key="1">
    <source>
        <dbReference type="ARBA" id="ARBA00005061"/>
    </source>
</evidence>
<evidence type="ECO:0000256" key="5">
    <source>
        <dbReference type="ARBA" id="ARBA00022833"/>
    </source>
</evidence>
<dbReference type="PANTHER" id="PTHR42914">
    <property type="entry name" value="7-CYANO-7-DEAZAGUANINE SYNTHASE"/>
    <property type="match status" value="1"/>
</dbReference>
<comment type="catalytic activity">
    <reaction evidence="10">
        <text>7-carboxy-7-carbaguanine + NH4(+) + 2 ATP = 7-cyano-7-carbaguanine + 2 AMP + 2 diphosphate + 2 H(+)</text>
        <dbReference type="Rhea" id="RHEA:27982"/>
        <dbReference type="ChEBI" id="CHEBI:15378"/>
        <dbReference type="ChEBI" id="CHEBI:28938"/>
        <dbReference type="ChEBI" id="CHEBI:30616"/>
        <dbReference type="ChEBI" id="CHEBI:33019"/>
        <dbReference type="ChEBI" id="CHEBI:45075"/>
        <dbReference type="ChEBI" id="CHEBI:61036"/>
        <dbReference type="ChEBI" id="CHEBI:456215"/>
        <dbReference type="EC" id="6.3.4.20"/>
    </reaction>
</comment>
<dbReference type="Proteomes" id="UP000002308">
    <property type="component" value="Chromosome"/>
</dbReference>
<dbReference type="InterPro" id="IPR014729">
    <property type="entry name" value="Rossmann-like_a/b/a_fold"/>
</dbReference>
<dbReference type="RefSeq" id="WP_012716233.1">
    <property type="nucleotide sequence ID" value="NC_012622.1"/>
</dbReference>
<dbReference type="SUPFAM" id="SSF52402">
    <property type="entry name" value="Adenine nucleotide alpha hydrolases-like"/>
    <property type="match status" value="1"/>
</dbReference>
<keyword evidence="2" id="KW-0436">Ligase</keyword>
<keyword evidence="5" id="KW-0862">Zinc</keyword>
<keyword evidence="4" id="KW-0547">Nucleotide-binding</keyword>
<evidence type="ECO:0000256" key="7">
    <source>
        <dbReference type="ARBA" id="ARBA00037768"/>
    </source>
</evidence>
<comment type="function">
    <text evidence="7">Catalyzes the ATP-dependent conversion of 7-carboxy-7-deazaguanine (CDG) to 7-cyano-7-deazaguanine (preQ(0)).</text>
</comment>
<evidence type="ECO:0000256" key="9">
    <source>
        <dbReference type="ARBA" id="ARBA00039149"/>
    </source>
</evidence>
<name>C3NEW9_SACI7</name>
<protein>
    <recommendedName>
        <fullName evidence="9">7-cyano-7-deazaguanine synthase</fullName>
        <ecNumber evidence="9">6.3.4.20</ecNumber>
    </recommendedName>
</protein>
<evidence type="ECO:0000256" key="8">
    <source>
        <dbReference type="ARBA" id="ARBA00037993"/>
    </source>
</evidence>
<dbReference type="Pfam" id="PF06508">
    <property type="entry name" value="QueC"/>
    <property type="match status" value="2"/>
</dbReference>
<evidence type="ECO:0000256" key="4">
    <source>
        <dbReference type="ARBA" id="ARBA00022741"/>
    </source>
</evidence>
<evidence type="ECO:0000256" key="3">
    <source>
        <dbReference type="ARBA" id="ARBA00022723"/>
    </source>
</evidence>
<dbReference type="HOGENOM" id="CLU_081854_1_0_2"/>
<dbReference type="GO" id="GO:0016874">
    <property type="term" value="F:ligase activity"/>
    <property type="evidence" value="ECO:0007669"/>
    <property type="project" value="UniProtKB-KW"/>
</dbReference>
<dbReference type="AlphaFoldDB" id="C3NEW9"/>
<evidence type="ECO:0000313" key="11">
    <source>
        <dbReference type="EMBL" id="ACP45858.1"/>
    </source>
</evidence>
<organism evidence="11 12">
    <name type="scientific">Saccharolobus islandicus (strain Y.G.57.14 / Yellowstone #1)</name>
    <name type="common">Sulfolobus islandicus</name>
    <dbReference type="NCBI Taxonomy" id="439386"/>
    <lineage>
        <taxon>Archaea</taxon>
        <taxon>Thermoproteota</taxon>
        <taxon>Thermoprotei</taxon>
        <taxon>Sulfolobales</taxon>
        <taxon>Sulfolobaceae</taxon>
        <taxon>Saccharolobus</taxon>
    </lineage>
</organism>
<dbReference type="Gene3D" id="3.40.50.620">
    <property type="entry name" value="HUPs"/>
    <property type="match status" value="1"/>
</dbReference>
<evidence type="ECO:0000256" key="10">
    <source>
        <dbReference type="ARBA" id="ARBA00047890"/>
    </source>
</evidence>
<evidence type="ECO:0000256" key="6">
    <source>
        <dbReference type="ARBA" id="ARBA00022840"/>
    </source>
</evidence>
<sequence length="244" mass="28256">MVEEAIIQLTGGIDSTVLAYYLKDKYVLHGTFIYYGYPPQIRELELVKELSKKLDVPLKIIDFSSYIKSFDLPPIDSIQYIIKYQFVIEILASFSAYPNLNTMFVGWLKDEWSNKMSILKGIESLMGFKVMAPFHTMVKSEVIKLGNELGVDFTKTHSCIVSGKMHCGICMPCRSRRRAFEEAKVKDPTIYYFNLPLAEIDKLSRELSLEELVERYFKPFLQYTGEYPKDFVDNLVNILKKYNG</sequence>
<dbReference type="PANTHER" id="PTHR42914:SF1">
    <property type="entry name" value="7-CYANO-7-DEAZAGUANINE SYNTHASE"/>
    <property type="match status" value="1"/>
</dbReference>
<dbReference type="GO" id="GO:0005524">
    <property type="term" value="F:ATP binding"/>
    <property type="evidence" value="ECO:0007669"/>
    <property type="project" value="UniProtKB-KW"/>
</dbReference>
<evidence type="ECO:0000313" key="12">
    <source>
        <dbReference type="Proteomes" id="UP000002308"/>
    </source>
</evidence>
<dbReference type="InterPro" id="IPR018317">
    <property type="entry name" value="QueC"/>
</dbReference>
<dbReference type="CDD" id="cd01995">
    <property type="entry name" value="QueC-like"/>
    <property type="match status" value="1"/>
</dbReference>
<keyword evidence="6" id="KW-0067">ATP-binding</keyword>
<comment type="pathway">
    <text evidence="1">Purine metabolism; 7-cyano-7-deazaguanine biosynthesis.</text>
</comment>
<dbReference type="GeneID" id="7806110"/>